<sequence>MDSRKRKSSRPALERNVRAKPSKFVDEEDSDEYDNDMSKAGRRSKVLEAYSEGESDGEDDEDDEPVRGGHDEDDEDEDEDDEDSEEDDGEEEVGREATPEPEAPSPTENLTFGQILKKREKKSKGKQNGAASASGSKAVDKGEAPTSWKDDRSGKPAKGFKPARAHKHAPTEMSSRFAVKRGRDWTSGDATIAGVTVKSAEDRSRDPRFFLASMAAPPTRADELRAQRNYAFLDEYRDSEMAQMRETIAQNDRIAKTERKKRGANAVNRARAEAAEKEAAALRRTLTSMEARKHDREAKEKAQAVLDEHKKRERGLVKDGKTPYFLKKSEQKKRLLVDKFAGMTEQQVDKAIERRRKKAQTRERREMPMLRH</sequence>
<feature type="compositionally biased region" description="Acidic residues" evidence="11">
    <location>
        <begin position="71"/>
        <end position="91"/>
    </location>
</feature>
<comment type="subcellular location">
    <subcellularLocation>
        <location evidence="1 10">Nucleus</location>
        <location evidence="1 10">Nucleolus</location>
    </subcellularLocation>
</comment>
<evidence type="ECO:0000256" key="8">
    <source>
        <dbReference type="ARBA" id="ARBA00023274"/>
    </source>
</evidence>
<dbReference type="Pfam" id="PF06102">
    <property type="entry name" value="RRP36"/>
    <property type="match status" value="1"/>
</dbReference>
<dbReference type="Proteomes" id="UP001583186">
    <property type="component" value="Unassembled WGS sequence"/>
</dbReference>
<evidence type="ECO:0000256" key="2">
    <source>
        <dbReference type="ARBA" id="ARBA00009418"/>
    </source>
</evidence>
<evidence type="ECO:0000313" key="12">
    <source>
        <dbReference type="EMBL" id="KAL1900260.1"/>
    </source>
</evidence>
<evidence type="ECO:0000313" key="13">
    <source>
        <dbReference type="Proteomes" id="UP001583186"/>
    </source>
</evidence>
<keyword evidence="7 10" id="KW-0539">Nucleus</keyword>
<evidence type="ECO:0000256" key="1">
    <source>
        <dbReference type="ARBA" id="ARBA00004604"/>
    </source>
</evidence>
<protein>
    <recommendedName>
        <fullName evidence="10">rRNA biogenesis protein RRP36</fullName>
    </recommendedName>
</protein>
<evidence type="ECO:0000256" key="11">
    <source>
        <dbReference type="SAM" id="MobiDB-lite"/>
    </source>
</evidence>
<dbReference type="InterPro" id="IPR009292">
    <property type="entry name" value="RRP36"/>
</dbReference>
<keyword evidence="13" id="KW-1185">Reference proteome</keyword>
<evidence type="ECO:0000256" key="7">
    <source>
        <dbReference type="ARBA" id="ARBA00023242"/>
    </source>
</evidence>
<evidence type="ECO:0000256" key="5">
    <source>
        <dbReference type="ARBA" id="ARBA00022552"/>
    </source>
</evidence>
<dbReference type="EMBL" id="JAWCUI010000010">
    <property type="protein sequence ID" value="KAL1900260.1"/>
    <property type="molecule type" value="Genomic_DNA"/>
</dbReference>
<feature type="compositionally biased region" description="Basic and acidic residues" evidence="11">
    <location>
        <begin position="360"/>
        <end position="372"/>
    </location>
</feature>
<name>A0ABR3ZIL4_9PEZI</name>
<feature type="compositionally biased region" description="Basic residues" evidence="11">
    <location>
        <begin position="116"/>
        <end position="125"/>
    </location>
</feature>
<dbReference type="PANTHER" id="PTHR21738">
    <property type="entry name" value="RIBOSOMAL RNA PROCESSING PROTEIN 36 HOMOLOG"/>
    <property type="match status" value="1"/>
</dbReference>
<comment type="subunit">
    <text evidence="3 10">Associates with 90S and pre-40S pre-ribosomal particles.</text>
</comment>
<evidence type="ECO:0000256" key="6">
    <source>
        <dbReference type="ARBA" id="ARBA00023054"/>
    </source>
</evidence>
<evidence type="ECO:0000256" key="3">
    <source>
        <dbReference type="ARBA" id="ARBA00011167"/>
    </source>
</evidence>
<comment type="similarity">
    <text evidence="2 10">Belongs to the RRP36 family.</text>
</comment>
<evidence type="ECO:0000256" key="4">
    <source>
        <dbReference type="ARBA" id="ARBA00022517"/>
    </source>
</evidence>
<comment type="function">
    <text evidence="9 10">Component of the 90S pre-ribosome involved in the maturation of rRNAs. Required for early cleavages of the pre-RNAs in the 40S ribosomal subunit maturation pathway.</text>
</comment>
<comment type="caution">
    <text evidence="12">The sequence shown here is derived from an EMBL/GenBank/DDBJ whole genome shotgun (WGS) entry which is preliminary data.</text>
</comment>
<reference evidence="12 13" key="1">
    <citation type="journal article" date="2024" name="IMA Fungus">
        <title>IMA Genome - F19 : A genome assembly and annotation guide to empower mycologists, including annotated draft genome sequences of Ceratocystis pirilliformis, Diaporthe australafricana, Fusarium ophioides, Paecilomyces lecythidis, and Sporothrix stenoceras.</title>
        <authorList>
            <person name="Aylward J."/>
            <person name="Wilson A.M."/>
            <person name="Visagie C.M."/>
            <person name="Spraker J."/>
            <person name="Barnes I."/>
            <person name="Buitendag C."/>
            <person name="Ceriani C."/>
            <person name="Del Mar Angel L."/>
            <person name="du Plessis D."/>
            <person name="Fuchs T."/>
            <person name="Gasser K."/>
            <person name="Kramer D."/>
            <person name="Li W."/>
            <person name="Munsamy K."/>
            <person name="Piso A."/>
            <person name="Price J.L."/>
            <person name="Sonnekus B."/>
            <person name="Thomas C."/>
            <person name="van der Nest A."/>
            <person name="van Dijk A."/>
            <person name="van Heerden A."/>
            <person name="van Vuuren N."/>
            <person name="Yilmaz N."/>
            <person name="Duong T.A."/>
            <person name="van der Merwe N.A."/>
            <person name="Wingfield M.J."/>
            <person name="Wingfield B.D."/>
        </authorList>
    </citation>
    <scope>NUCLEOTIDE SEQUENCE [LARGE SCALE GENOMIC DNA]</scope>
    <source>
        <strain evidence="12 13">CMW 5346</strain>
    </source>
</reference>
<evidence type="ECO:0000256" key="9">
    <source>
        <dbReference type="ARBA" id="ARBA00025053"/>
    </source>
</evidence>
<feature type="region of interest" description="Disordered" evidence="11">
    <location>
        <begin position="1"/>
        <end position="180"/>
    </location>
</feature>
<keyword evidence="6" id="KW-0175">Coiled coil</keyword>
<feature type="compositionally biased region" description="Acidic residues" evidence="11">
    <location>
        <begin position="51"/>
        <end position="64"/>
    </location>
</feature>
<dbReference type="PANTHER" id="PTHR21738:SF0">
    <property type="entry name" value="RIBOSOMAL RNA PROCESSING PROTEIN 36 HOMOLOG"/>
    <property type="match status" value="1"/>
</dbReference>
<feature type="compositionally biased region" description="Acidic residues" evidence="11">
    <location>
        <begin position="26"/>
        <end position="35"/>
    </location>
</feature>
<feature type="region of interest" description="Disordered" evidence="11">
    <location>
        <begin position="348"/>
        <end position="372"/>
    </location>
</feature>
<keyword evidence="5 10" id="KW-0698">rRNA processing</keyword>
<evidence type="ECO:0000256" key="10">
    <source>
        <dbReference type="RuleBase" id="RU368027"/>
    </source>
</evidence>
<feature type="region of interest" description="Disordered" evidence="11">
    <location>
        <begin position="291"/>
        <end position="314"/>
    </location>
</feature>
<keyword evidence="4 10" id="KW-0690">Ribosome biogenesis</keyword>
<accession>A0ABR3ZIL4</accession>
<proteinExistence type="inferred from homology"/>
<gene>
    <name evidence="12" type="primary">RRP36</name>
    <name evidence="12" type="ORF">Sste5346_002571</name>
</gene>
<feature type="compositionally biased region" description="Basic and acidic residues" evidence="11">
    <location>
        <begin position="138"/>
        <end position="154"/>
    </location>
</feature>
<organism evidence="12 13">
    <name type="scientific">Sporothrix stenoceras</name>
    <dbReference type="NCBI Taxonomy" id="5173"/>
    <lineage>
        <taxon>Eukaryota</taxon>
        <taxon>Fungi</taxon>
        <taxon>Dikarya</taxon>
        <taxon>Ascomycota</taxon>
        <taxon>Pezizomycotina</taxon>
        <taxon>Sordariomycetes</taxon>
        <taxon>Sordariomycetidae</taxon>
        <taxon>Ophiostomatales</taxon>
        <taxon>Ophiostomataceae</taxon>
        <taxon>Sporothrix</taxon>
    </lineage>
</organism>
<keyword evidence="8 10" id="KW-0687">Ribonucleoprotein</keyword>